<comment type="function">
    <text evidence="16">Peptidoglycan polymerase that is essential for cell division.</text>
</comment>
<dbReference type="AlphaFoldDB" id="A0A9D2MES7"/>
<reference evidence="18" key="2">
    <citation type="submission" date="2021-04" db="EMBL/GenBank/DDBJ databases">
        <authorList>
            <person name="Gilroy R."/>
        </authorList>
    </citation>
    <scope>NUCLEOTIDE SEQUENCE</scope>
    <source>
        <strain evidence="18">ChiHjej9B8-13557</strain>
    </source>
</reference>
<evidence type="ECO:0000256" key="1">
    <source>
        <dbReference type="ARBA" id="ARBA00004141"/>
    </source>
</evidence>
<evidence type="ECO:0000256" key="7">
    <source>
        <dbReference type="ARBA" id="ARBA00022989"/>
    </source>
</evidence>
<accession>A0A9D2MES7</accession>
<keyword evidence="6" id="KW-0573">Peptidoglycan synthesis</keyword>
<evidence type="ECO:0000256" key="17">
    <source>
        <dbReference type="SAM" id="Phobius"/>
    </source>
</evidence>
<evidence type="ECO:0000313" key="19">
    <source>
        <dbReference type="Proteomes" id="UP000824211"/>
    </source>
</evidence>
<dbReference type="PANTHER" id="PTHR30474:SF2">
    <property type="entry name" value="PEPTIDOGLYCAN GLYCOSYLTRANSFERASE FTSW-RELATED"/>
    <property type="match status" value="1"/>
</dbReference>
<keyword evidence="7 17" id="KW-1133">Transmembrane helix</keyword>
<keyword evidence="5" id="KW-0133">Cell shape</keyword>
<dbReference type="Proteomes" id="UP000824211">
    <property type="component" value="Unassembled WGS sequence"/>
</dbReference>
<evidence type="ECO:0000256" key="12">
    <source>
        <dbReference type="ARBA" id="ARBA00041185"/>
    </source>
</evidence>
<evidence type="ECO:0000256" key="13">
    <source>
        <dbReference type="ARBA" id="ARBA00041418"/>
    </source>
</evidence>
<dbReference type="GO" id="GO:0009252">
    <property type="term" value="P:peptidoglycan biosynthetic process"/>
    <property type="evidence" value="ECO:0007669"/>
    <property type="project" value="UniProtKB-KW"/>
</dbReference>
<name>A0A9D2MES7_9FIRM</name>
<gene>
    <name evidence="18" type="ORF">H9771_04110</name>
</gene>
<feature type="transmembrane region" description="Helical" evidence="17">
    <location>
        <begin position="79"/>
        <end position="100"/>
    </location>
</feature>
<evidence type="ECO:0000256" key="4">
    <source>
        <dbReference type="ARBA" id="ARBA00022692"/>
    </source>
</evidence>
<keyword evidence="8 17" id="KW-0472">Membrane</keyword>
<feature type="transmembrane region" description="Helical" evidence="17">
    <location>
        <begin position="169"/>
        <end position="191"/>
    </location>
</feature>
<feature type="transmembrane region" description="Helical" evidence="17">
    <location>
        <begin position="203"/>
        <end position="223"/>
    </location>
</feature>
<keyword evidence="3" id="KW-0808">Transferase</keyword>
<protein>
    <recommendedName>
        <fullName evidence="12">Probable peptidoglycan glycosyltransferase FtsW</fullName>
        <ecNumber evidence="14">2.4.99.28</ecNumber>
    </recommendedName>
    <alternativeName>
        <fullName evidence="13">Cell division protein FtsW</fullName>
    </alternativeName>
    <alternativeName>
        <fullName evidence="10">Cell wall polymerase</fullName>
    </alternativeName>
    <alternativeName>
        <fullName evidence="9">Peptidoglycan polymerase</fullName>
    </alternativeName>
</protein>
<evidence type="ECO:0000256" key="15">
    <source>
        <dbReference type="ARBA" id="ARBA00049902"/>
    </source>
</evidence>
<feature type="transmembrane region" description="Helical" evidence="17">
    <location>
        <begin position="12"/>
        <end position="37"/>
    </location>
</feature>
<dbReference type="GO" id="GO:0008360">
    <property type="term" value="P:regulation of cell shape"/>
    <property type="evidence" value="ECO:0007669"/>
    <property type="project" value="UniProtKB-KW"/>
</dbReference>
<evidence type="ECO:0000256" key="3">
    <source>
        <dbReference type="ARBA" id="ARBA00022679"/>
    </source>
</evidence>
<evidence type="ECO:0000256" key="2">
    <source>
        <dbReference type="ARBA" id="ARBA00022676"/>
    </source>
</evidence>
<evidence type="ECO:0000256" key="8">
    <source>
        <dbReference type="ARBA" id="ARBA00023136"/>
    </source>
</evidence>
<evidence type="ECO:0000313" key="18">
    <source>
        <dbReference type="EMBL" id="HJB58835.1"/>
    </source>
</evidence>
<reference evidence="18" key="1">
    <citation type="journal article" date="2021" name="PeerJ">
        <title>Extensive microbial diversity within the chicken gut microbiome revealed by metagenomics and culture.</title>
        <authorList>
            <person name="Gilroy R."/>
            <person name="Ravi A."/>
            <person name="Getino M."/>
            <person name="Pursley I."/>
            <person name="Horton D.L."/>
            <person name="Alikhan N.F."/>
            <person name="Baker D."/>
            <person name="Gharbi K."/>
            <person name="Hall N."/>
            <person name="Watson M."/>
            <person name="Adriaenssens E.M."/>
            <person name="Foster-Nyarko E."/>
            <person name="Jarju S."/>
            <person name="Secka A."/>
            <person name="Antonio M."/>
            <person name="Oren A."/>
            <person name="Chaudhuri R.R."/>
            <person name="La Ragione R."/>
            <person name="Hildebrand F."/>
            <person name="Pallen M.J."/>
        </authorList>
    </citation>
    <scope>NUCLEOTIDE SEQUENCE</scope>
    <source>
        <strain evidence="18">ChiHjej9B8-13557</strain>
    </source>
</reference>
<keyword evidence="4 17" id="KW-0812">Transmembrane</keyword>
<organism evidence="18 19">
    <name type="scientific">Candidatus Faecalibacterium faecipullorum</name>
    <dbReference type="NCBI Taxonomy" id="2838578"/>
    <lineage>
        <taxon>Bacteria</taxon>
        <taxon>Bacillati</taxon>
        <taxon>Bacillota</taxon>
        <taxon>Clostridia</taxon>
        <taxon>Eubacteriales</taxon>
        <taxon>Oscillospiraceae</taxon>
        <taxon>Faecalibacterium</taxon>
    </lineage>
</organism>
<feature type="transmembrane region" description="Helical" evidence="17">
    <location>
        <begin position="120"/>
        <end position="138"/>
    </location>
</feature>
<comment type="catalytic activity">
    <reaction evidence="15">
        <text>[GlcNAc-(1-&gt;4)-Mur2Ac(oyl-L-Ala-gamma-D-Glu-L-Lys-D-Ala-D-Ala)](n)-di-trans,octa-cis-undecaprenyl diphosphate + beta-D-GlcNAc-(1-&gt;4)-Mur2Ac(oyl-L-Ala-gamma-D-Glu-L-Lys-D-Ala-D-Ala)-di-trans,octa-cis-undecaprenyl diphosphate = [GlcNAc-(1-&gt;4)-Mur2Ac(oyl-L-Ala-gamma-D-Glu-L-Lys-D-Ala-D-Ala)](n+1)-di-trans,octa-cis-undecaprenyl diphosphate + di-trans,octa-cis-undecaprenyl diphosphate + H(+)</text>
        <dbReference type="Rhea" id="RHEA:23708"/>
        <dbReference type="Rhea" id="RHEA-COMP:9602"/>
        <dbReference type="Rhea" id="RHEA-COMP:9603"/>
        <dbReference type="ChEBI" id="CHEBI:15378"/>
        <dbReference type="ChEBI" id="CHEBI:58405"/>
        <dbReference type="ChEBI" id="CHEBI:60033"/>
        <dbReference type="ChEBI" id="CHEBI:78435"/>
        <dbReference type="EC" id="2.4.99.28"/>
    </reaction>
</comment>
<comment type="similarity">
    <text evidence="11">Belongs to the SEDS family. FtsW subfamily.</text>
</comment>
<keyword evidence="2" id="KW-0328">Glycosyltransferase</keyword>
<sequence>MQRQKQRQAAGAVDLPFLVLVLTLVGFGLVMLFSASYAAALYRRGDPYAYIRPQLLYAAVGLGAMWLASRVDYHIYHRLAWPLLGLSLALLALVLFMPEYNGCKRWLVIPGVGTLQPSEIAKFAVVLTFAHIISLNASRMKRFSVGVLPFALVLGAVAVLMLLEPHLSGTLLILGIGAVLMFVGGTGLKWFALAGAGAVDLPFLVLVLTLVGFGLVMLFSASYA</sequence>
<feature type="non-terminal residue" evidence="18">
    <location>
        <position position="224"/>
    </location>
</feature>
<dbReference type="InterPro" id="IPR001182">
    <property type="entry name" value="FtsW/RodA"/>
</dbReference>
<evidence type="ECO:0000256" key="11">
    <source>
        <dbReference type="ARBA" id="ARBA00038053"/>
    </source>
</evidence>
<dbReference type="Pfam" id="PF01098">
    <property type="entry name" value="FTSW_RODA_SPOVE"/>
    <property type="match status" value="1"/>
</dbReference>
<dbReference type="EC" id="2.4.99.28" evidence="14"/>
<evidence type="ECO:0000256" key="14">
    <source>
        <dbReference type="ARBA" id="ARBA00044770"/>
    </source>
</evidence>
<dbReference type="PANTHER" id="PTHR30474">
    <property type="entry name" value="CELL CYCLE PROTEIN"/>
    <property type="match status" value="1"/>
</dbReference>
<dbReference type="EMBL" id="DWXX01000074">
    <property type="protein sequence ID" value="HJB58835.1"/>
    <property type="molecule type" value="Genomic_DNA"/>
</dbReference>
<evidence type="ECO:0000256" key="5">
    <source>
        <dbReference type="ARBA" id="ARBA00022960"/>
    </source>
</evidence>
<dbReference type="GO" id="GO:0008955">
    <property type="term" value="F:peptidoglycan glycosyltransferase activity"/>
    <property type="evidence" value="ECO:0007669"/>
    <property type="project" value="UniProtKB-EC"/>
</dbReference>
<feature type="transmembrane region" description="Helical" evidence="17">
    <location>
        <begin position="145"/>
        <end position="163"/>
    </location>
</feature>
<feature type="transmembrane region" description="Helical" evidence="17">
    <location>
        <begin position="49"/>
        <end position="67"/>
    </location>
</feature>
<dbReference type="GO" id="GO:0051301">
    <property type="term" value="P:cell division"/>
    <property type="evidence" value="ECO:0007669"/>
    <property type="project" value="InterPro"/>
</dbReference>
<comment type="caution">
    <text evidence="18">The sequence shown here is derived from an EMBL/GenBank/DDBJ whole genome shotgun (WGS) entry which is preliminary data.</text>
</comment>
<dbReference type="GO" id="GO:0005886">
    <property type="term" value="C:plasma membrane"/>
    <property type="evidence" value="ECO:0007669"/>
    <property type="project" value="TreeGrafter"/>
</dbReference>
<dbReference type="GO" id="GO:0032153">
    <property type="term" value="C:cell division site"/>
    <property type="evidence" value="ECO:0007669"/>
    <property type="project" value="TreeGrafter"/>
</dbReference>
<evidence type="ECO:0000256" key="6">
    <source>
        <dbReference type="ARBA" id="ARBA00022984"/>
    </source>
</evidence>
<evidence type="ECO:0000256" key="9">
    <source>
        <dbReference type="ARBA" id="ARBA00032370"/>
    </source>
</evidence>
<evidence type="ECO:0000256" key="16">
    <source>
        <dbReference type="ARBA" id="ARBA00049966"/>
    </source>
</evidence>
<proteinExistence type="inferred from homology"/>
<evidence type="ECO:0000256" key="10">
    <source>
        <dbReference type="ARBA" id="ARBA00033270"/>
    </source>
</evidence>
<comment type="subcellular location">
    <subcellularLocation>
        <location evidence="1">Membrane</location>
        <topology evidence="1">Multi-pass membrane protein</topology>
    </subcellularLocation>
</comment>
<dbReference type="GO" id="GO:0015648">
    <property type="term" value="F:lipid-linked peptidoglycan transporter activity"/>
    <property type="evidence" value="ECO:0007669"/>
    <property type="project" value="TreeGrafter"/>
</dbReference>